<reference evidence="2" key="1">
    <citation type="submission" date="2021-08" db="EMBL/GenBank/DDBJ databases">
        <title>WGS assembly of Ceratopteris richardii.</title>
        <authorList>
            <person name="Marchant D.B."/>
            <person name="Chen G."/>
            <person name="Jenkins J."/>
            <person name="Shu S."/>
            <person name="Leebens-Mack J."/>
            <person name="Grimwood J."/>
            <person name="Schmutz J."/>
            <person name="Soltis P."/>
            <person name="Soltis D."/>
            <person name="Chen Z.-H."/>
        </authorList>
    </citation>
    <scope>NUCLEOTIDE SEQUENCE</scope>
    <source>
        <strain evidence="2">Whitten #5841</strain>
        <tissue evidence="2">Leaf</tissue>
    </source>
</reference>
<keyword evidence="3" id="KW-1185">Reference proteome</keyword>
<feature type="compositionally biased region" description="Basic and acidic residues" evidence="1">
    <location>
        <begin position="102"/>
        <end position="112"/>
    </location>
</feature>
<feature type="compositionally biased region" description="Basic and acidic residues" evidence="1">
    <location>
        <begin position="42"/>
        <end position="51"/>
    </location>
</feature>
<dbReference type="Proteomes" id="UP000825935">
    <property type="component" value="Chromosome 8"/>
</dbReference>
<proteinExistence type="predicted"/>
<name>A0A8T2U628_CERRI</name>
<organism evidence="2 3">
    <name type="scientific">Ceratopteris richardii</name>
    <name type="common">Triangle waterfern</name>
    <dbReference type="NCBI Taxonomy" id="49495"/>
    <lineage>
        <taxon>Eukaryota</taxon>
        <taxon>Viridiplantae</taxon>
        <taxon>Streptophyta</taxon>
        <taxon>Embryophyta</taxon>
        <taxon>Tracheophyta</taxon>
        <taxon>Polypodiopsida</taxon>
        <taxon>Polypodiidae</taxon>
        <taxon>Polypodiales</taxon>
        <taxon>Pteridineae</taxon>
        <taxon>Pteridaceae</taxon>
        <taxon>Parkerioideae</taxon>
        <taxon>Ceratopteris</taxon>
    </lineage>
</organism>
<protein>
    <submittedName>
        <fullName evidence="2">Uncharacterized protein</fullName>
    </submittedName>
</protein>
<dbReference type="EMBL" id="CM035413">
    <property type="protein sequence ID" value="KAH7430792.1"/>
    <property type="molecule type" value="Genomic_DNA"/>
</dbReference>
<evidence type="ECO:0000256" key="1">
    <source>
        <dbReference type="SAM" id="MobiDB-lite"/>
    </source>
</evidence>
<feature type="region of interest" description="Disordered" evidence="1">
    <location>
        <begin position="40"/>
        <end position="117"/>
    </location>
</feature>
<accession>A0A8T2U628</accession>
<gene>
    <name evidence="2" type="ORF">KP509_08G014700</name>
</gene>
<evidence type="ECO:0000313" key="2">
    <source>
        <dbReference type="EMBL" id="KAH7430792.1"/>
    </source>
</evidence>
<dbReference type="AlphaFoldDB" id="A0A8T2U628"/>
<comment type="caution">
    <text evidence="2">The sequence shown here is derived from an EMBL/GenBank/DDBJ whole genome shotgun (WGS) entry which is preliminary data.</text>
</comment>
<evidence type="ECO:0000313" key="3">
    <source>
        <dbReference type="Proteomes" id="UP000825935"/>
    </source>
</evidence>
<sequence length="144" mass="16526">MSPYFLLILGACEHKRSLLLFDGWLPFVSIVTRMYPSLLSSARERESETSRKTCSRRKRAPPPIDPCSSKPAPPRHLPKKKERQNMRSPPHVVGPPFFQPHAIDKNNRRDRTPPFLPKQRKAASFGFFFLCQLNGPLSDTRSDL</sequence>
<feature type="compositionally biased region" description="Pro residues" evidence="1">
    <location>
        <begin position="61"/>
        <end position="75"/>
    </location>
</feature>